<evidence type="ECO:0000313" key="2">
    <source>
        <dbReference type="Proteomes" id="UP000002209"/>
    </source>
</evidence>
<accession>C1AE03</accession>
<dbReference type="EMBL" id="AP009153">
    <property type="protein sequence ID" value="BAH40730.1"/>
    <property type="molecule type" value="Genomic_DNA"/>
</dbReference>
<gene>
    <name evidence="1" type="ordered locus">GAU_3688</name>
</gene>
<evidence type="ECO:0000313" key="1">
    <source>
        <dbReference type="EMBL" id="BAH40730.1"/>
    </source>
</evidence>
<evidence type="ECO:0008006" key="3">
    <source>
        <dbReference type="Google" id="ProtNLM"/>
    </source>
</evidence>
<dbReference type="Proteomes" id="UP000002209">
    <property type="component" value="Chromosome"/>
</dbReference>
<protein>
    <recommendedName>
        <fullName evidence="3">Phosphoesterase</fullName>
    </recommendedName>
</protein>
<dbReference type="eggNOG" id="COG0613">
    <property type="taxonomic scope" value="Bacteria"/>
</dbReference>
<proteinExistence type="predicted"/>
<dbReference type="KEGG" id="gau:GAU_3688"/>
<dbReference type="SUPFAM" id="SSF89550">
    <property type="entry name" value="PHP domain-like"/>
    <property type="match status" value="1"/>
</dbReference>
<organism evidence="1 2">
    <name type="scientific">Gemmatimonas aurantiaca (strain DSM 14586 / JCM 11422 / NBRC 100505 / T-27)</name>
    <dbReference type="NCBI Taxonomy" id="379066"/>
    <lineage>
        <taxon>Bacteria</taxon>
        <taxon>Pseudomonadati</taxon>
        <taxon>Gemmatimonadota</taxon>
        <taxon>Gemmatimonadia</taxon>
        <taxon>Gemmatimonadales</taxon>
        <taxon>Gemmatimonadaceae</taxon>
        <taxon>Gemmatimonas</taxon>
    </lineage>
</organism>
<sequence>MHAVRAMTSALARLCWFCAAQAMTGLLAVLLLVSLLYATTSLYVFAVSQPFVGPGWYNPYGDLPAAGRWQKANFHAHSIAWGGLTNGGQSAQDVVSAYAGMRYDIVGVSNYHSLSASEVTGTFPVYEQGWNVQKSHRLAIGGDKVVWRDYPLGQTAHQQQDIINRIRATGAVVALAHPAIRDGHSLADLRRLSGYDALEVLNHFVAPATAQWDAALSAGRAVWVLANDDSHDIHGAGETGVNWTLVHTPSSAAADVRLAIRAGRTIGVRGQRGQAHLQFLSQHITGDTLEVRVRGPVGRVTISGQDGVARNTVITDSAGIIIARAIARSDDGYLRTTVQGDSTSEGELLLLNPVVRWDGQALGAALATVDTSRTSALRWIAFCLYGAAFTSIRARQPRRVPRARPILT</sequence>
<dbReference type="InterPro" id="IPR016195">
    <property type="entry name" value="Pol/histidinol_Pase-like"/>
</dbReference>
<keyword evidence="2" id="KW-1185">Reference proteome</keyword>
<dbReference type="STRING" id="379066.GAU_3688"/>
<reference evidence="2" key="1">
    <citation type="submission" date="2006-03" db="EMBL/GenBank/DDBJ databases">
        <title>Complete genome sequence of Gemmatimonas aurantiaca T-27 that represents a novel phylum Gemmatimonadetes.</title>
        <authorList>
            <person name="Takasaki K."/>
            <person name="Ichikawa N."/>
            <person name="Miura H."/>
            <person name="Matsushita S."/>
            <person name="Watanabe Y."/>
            <person name="Oguchi A."/>
            <person name="Ankai A."/>
            <person name="Yashiro I."/>
            <person name="Takahashi M."/>
            <person name="Terui Y."/>
            <person name="Fukui S."/>
            <person name="Yokoyama H."/>
            <person name="Tanikawa S."/>
            <person name="Hanada S."/>
            <person name="Kamagata Y."/>
            <person name="Fujita N."/>
        </authorList>
    </citation>
    <scope>NUCLEOTIDE SEQUENCE [LARGE SCALE GENOMIC DNA]</scope>
    <source>
        <strain evidence="2">T-27 / DSM 14586 / JCM 11422 / NBRC 100505</strain>
    </source>
</reference>
<dbReference type="HOGENOM" id="CLU_673968_0_0_0"/>
<dbReference type="AlphaFoldDB" id="C1AE03"/>
<dbReference type="Gene3D" id="3.20.20.140">
    <property type="entry name" value="Metal-dependent hydrolases"/>
    <property type="match status" value="1"/>
</dbReference>
<name>C1AE03_GEMAT</name>